<reference evidence="1 2" key="1">
    <citation type="submission" date="2018-05" db="EMBL/GenBank/DDBJ databases">
        <title>Genomic Encyclopedia of Type Strains, Phase IV (KMG-IV): sequencing the most valuable type-strain genomes for metagenomic binning, comparative biology and taxonomic classification.</title>
        <authorList>
            <person name="Goeker M."/>
        </authorList>
    </citation>
    <scope>NUCLEOTIDE SEQUENCE [LARGE SCALE GENOMIC DNA]</scope>
    <source>
        <strain evidence="1 2">DSM 24906</strain>
    </source>
</reference>
<evidence type="ECO:0000313" key="1">
    <source>
        <dbReference type="EMBL" id="PWJ92092.1"/>
    </source>
</evidence>
<accession>A0AA45HIE8</accession>
<sequence>MIDGKCPLCYIKDQIEEQIISKVLSNDMLISDDFVEDLKKYGFCKEHLKRLLNKNDRLSLGIILNFQFNIEIENIEKNNGLNFRDKILKKELNNDKECYICKYSEDLMPIYLNNIIKMYEEKPDFRSLFDESDGFCINHYNQLINHNRIKKDMKKSLKELEIKVLKNIQSDLKYYLEKFEFKNRDLPWLNSKDSIERTINKFIGDI</sequence>
<gene>
    <name evidence="1" type="ORF">C7380_11085</name>
</gene>
<protein>
    <submittedName>
        <fullName evidence="1">Uncharacterized protein</fullName>
    </submittedName>
</protein>
<dbReference type="Pfam" id="PF19538">
    <property type="entry name" value="DUF6062"/>
    <property type="match status" value="1"/>
</dbReference>
<dbReference type="InterPro" id="IPR045706">
    <property type="entry name" value="DUF6062"/>
</dbReference>
<dbReference type="EMBL" id="QGGI01000010">
    <property type="protein sequence ID" value="PWJ92092.1"/>
    <property type="molecule type" value="Genomic_DNA"/>
</dbReference>
<dbReference type="Proteomes" id="UP000245921">
    <property type="component" value="Unassembled WGS sequence"/>
</dbReference>
<comment type="caution">
    <text evidence="1">The sequence shown here is derived from an EMBL/GenBank/DDBJ whole genome shotgun (WGS) entry which is preliminary data.</text>
</comment>
<organism evidence="1 2">
    <name type="scientific">Oceanotoga teriensis</name>
    <dbReference type="NCBI Taxonomy" id="515440"/>
    <lineage>
        <taxon>Bacteria</taxon>
        <taxon>Thermotogati</taxon>
        <taxon>Thermotogota</taxon>
        <taxon>Thermotogae</taxon>
        <taxon>Petrotogales</taxon>
        <taxon>Petrotogaceae</taxon>
        <taxon>Oceanotoga</taxon>
    </lineage>
</organism>
<proteinExistence type="predicted"/>
<evidence type="ECO:0000313" key="2">
    <source>
        <dbReference type="Proteomes" id="UP000245921"/>
    </source>
</evidence>
<keyword evidence="2" id="KW-1185">Reference proteome</keyword>
<dbReference type="AlphaFoldDB" id="A0AA45HIE8"/>
<name>A0AA45HIE8_9BACT</name>